<keyword evidence="2" id="KW-1185">Reference proteome</keyword>
<accession>A0ABQ0D9L0</accession>
<comment type="caution">
    <text evidence="1">The sequence shown here is derived from an EMBL/GenBank/DDBJ whole genome shotgun (WGS) entry which is preliminary data.</text>
</comment>
<protein>
    <submittedName>
        <fullName evidence="1">Uncharacterized protein</fullName>
    </submittedName>
</protein>
<evidence type="ECO:0000313" key="1">
    <source>
        <dbReference type="EMBL" id="GAB1219529.1"/>
    </source>
</evidence>
<evidence type="ECO:0000313" key="2">
    <source>
        <dbReference type="Proteomes" id="UP001628156"/>
    </source>
</evidence>
<gene>
    <name evidence="1" type="ORF">ENUP19_0037G0042</name>
</gene>
<reference evidence="1 2" key="1">
    <citation type="journal article" date="2019" name="PLoS Negl. Trop. Dis.">
        <title>Whole genome sequencing of Entamoeba nuttalli reveals mammalian host-related molecular signatures and a novel octapeptide-repeat surface protein.</title>
        <authorList>
            <person name="Tanaka M."/>
            <person name="Makiuchi T."/>
            <person name="Komiyama T."/>
            <person name="Shiina T."/>
            <person name="Osaki K."/>
            <person name="Tachibana H."/>
        </authorList>
    </citation>
    <scope>NUCLEOTIDE SEQUENCE [LARGE SCALE GENOMIC DNA]</scope>
    <source>
        <strain evidence="1 2">P19-061405</strain>
    </source>
</reference>
<dbReference type="Proteomes" id="UP001628156">
    <property type="component" value="Unassembled WGS sequence"/>
</dbReference>
<proteinExistence type="predicted"/>
<sequence>MDYVLNSFLYYPKNKESVINSINITSQLNEMIKEIDFNEMNQLIPLKKKLQRVKCIWEKDIDQYKPKCNNAENIIQLIPKGNLIIVHIIESALTNIP</sequence>
<organism evidence="1 2">
    <name type="scientific">Entamoeba nuttalli</name>
    <dbReference type="NCBI Taxonomy" id="412467"/>
    <lineage>
        <taxon>Eukaryota</taxon>
        <taxon>Amoebozoa</taxon>
        <taxon>Evosea</taxon>
        <taxon>Archamoebae</taxon>
        <taxon>Mastigamoebida</taxon>
        <taxon>Entamoebidae</taxon>
        <taxon>Entamoeba</taxon>
    </lineage>
</organism>
<name>A0ABQ0D9L0_9EUKA</name>
<dbReference type="EMBL" id="BAAFRS010000037">
    <property type="protein sequence ID" value="GAB1219529.1"/>
    <property type="molecule type" value="Genomic_DNA"/>
</dbReference>